<organism evidence="3 4">
    <name type="scientific">Phytophthora lilii</name>
    <dbReference type="NCBI Taxonomy" id="2077276"/>
    <lineage>
        <taxon>Eukaryota</taxon>
        <taxon>Sar</taxon>
        <taxon>Stramenopiles</taxon>
        <taxon>Oomycota</taxon>
        <taxon>Peronosporomycetes</taxon>
        <taxon>Peronosporales</taxon>
        <taxon>Peronosporaceae</taxon>
        <taxon>Phytophthora</taxon>
    </lineage>
</organism>
<dbReference type="OrthoDB" id="155976at2759"/>
<gene>
    <name evidence="3" type="ORF">Plil01_001019200</name>
</gene>
<keyword evidence="1" id="KW-0378">Hydrolase</keyword>
<dbReference type="AlphaFoldDB" id="A0A9W6X019"/>
<evidence type="ECO:0000256" key="2">
    <source>
        <dbReference type="SAM" id="SignalP"/>
    </source>
</evidence>
<dbReference type="SUPFAM" id="SSF53474">
    <property type="entry name" value="alpha/beta-Hydrolases"/>
    <property type="match status" value="1"/>
</dbReference>
<keyword evidence="4" id="KW-1185">Reference proteome</keyword>
<dbReference type="GO" id="GO:0005764">
    <property type="term" value="C:lysosome"/>
    <property type="evidence" value="ECO:0007669"/>
    <property type="project" value="TreeGrafter"/>
</dbReference>
<dbReference type="GO" id="GO:0016790">
    <property type="term" value="F:thiolester hydrolase activity"/>
    <property type="evidence" value="ECO:0007669"/>
    <property type="project" value="TreeGrafter"/>
</dbReference>
<sequence>MFRSSVLFALAACAAGFVSAASDLPVIFIHGVLGNYKDGDNFVANLTAEGRTAVSLKFCDDSCSIESLVTQVPLAVQAVRDVVSNNSAFDDGYIIVAHSQGDAVSRAVIEEMDDHKVKRYISMAGIQNGIFTGPYEADVSAAAGYGFLTALVPEEVFNYTKYAPEDFYGKLQHEFAVFNIETPEAQYEYSQFSLARWPQFGSWSTSNIFFPVLNNVNRCLPGDDQCIYDQHRRKANFLKIEQAHFFASPADGVIMPWQSSLFGRYTEVDTLDEIESKFADLTIVNMMDTLEYTSDTFGLRTLDKRNGIHLHEVDSIPHVCWVRDSGNCSWATIYDQYLYPALKG</sequence>
<dbReference type="InterPro" id="IPR029058">
    <property type="entry name" value="AB_hydrolase_fold"/>
</dbReference>
<dbReference type="EMBL" id="BSXW01000531">
    <property type="protein sequence ID" value="GMF24812.1"/>
    <property type="molecule type" value="Genomic_DNA"/>
</dbReference>
<proteinExistence type="predicted"/>
<evidence type="ECO:0000256" key="1">
    <source>
        <dbReference type="ARBA" id="ARBA00022801"/>
    </source>
</evidence>
<dbReference type="FunFam" id="3.40.50.1820:FF:000215">
    <property type="entry name" value="Lysosomal thioesterase PPT2-B"/>
    <property type="match status" value="1"/>
</dbReference>
<dbReference type="Pfam" id="PF02089">
    <property type="entry name" value="Palm_thioest"/>
    <property type="match status" value="1"/>
</dbReference>
<comment type="caution">
    <text evidence="3">The sequence shown here is derived from an EMBL/GenBank/DDBJ whole genome shotgun (WGS) entry which is preliminary data.</text>
</comment>
<feature type="signal peptide" evidence="2">
    <location>
        <begin position="1"/>
        <end position="20"/>
    </location>
</feature>
<evidence type="ECO:0000313" key="4">
    <source>
        <dbReference type="Proteomes" id="UP001165083"/>
    </source>
</evidence>
<dbReference type="PANTHER" id="PTHR11247">
    <property type="entry name" value="PALMITOYL-PROTEIN THIOESTERASE/DOLICHYLDIPHOSPHATASE 1"/>
    <property type="match status" value="1"/>
</dbReference>
<accession>A0A9W6X019</accession>
<protein>
    <submittedName>
        <fullName evidence="3">Unnamed protein product</fullName>
    </submittedName>
</protein>
<feature type="chain" id="PRO_5040797360" evidence="2">
    <location>
        <begin position="21"/>
        <end position="344"/>
    </location>
</feature>
<dbReference type="PANTHER" id="PTHR11247:SF8">
    <property type="entry name" value="PALMITOYL-PROTEIN THIOESTERASE 1"/>
    <property type="match status" value="1"/>
</dbReference>
<name>A0A9W6X019_9STRA</name>
<reference evidence="3" key="1">
    <citation type="submission" date="2023-04" db="EMBL/GenBank/DDBJ databases">
        <title>Phytophthora lilii NBRC 32176.</title>
        <authorList>
            <person name="Ichikawa N."/>
            <person name="Sato H."/>
            <person name="Tonouchi N."/>
        </authorList>
    </citation>
    <scope>NUCLEOTIDE SEQUENCE</scope>
    <source>
        <strain evidence="3">NBRC 32176</strain>
    </source>
</reference>
<keyword evidence="2" id="KW-0732">Signal</keyword>
<dbReference type="Gene3D" id="3.40.50.1820">
    <property type="entry name" value="alpha/beta hydrolase"/>
    <property type="match status" value="1"/>
</dbReference>
<dbReference type="Proteomes" id="UP001165083">
    <property type="component" value="Unassembled WGS sequence"/>
</dbReference>
<evidence type="ECO:0000313" key="3">
    <source>
        <dbReference type="EMBL" id="GMF24812.1"/>
    </source>
</evidence>